<protein>
    <submittedName>
        <fullName evidence="2">Uncharacterized protein</fullName>
    </submittedName>
</protein>
<reference evidence="2 3" key="1">
    <citation type="journal article" date="2018" name="Sci. Rep.">
        <title>Comparative genomics provides insights into the lifestyle and reveals functional heterogeneity of dark septate endophytic fungi.</title>
        <authorList>
            <person name="Knapp D.G."/>
            <person name="Nemeth J.B."/>
            <person name="Barry K."/>
            <person name="Hainaut M."/>
            <person name="Henrissat B."/>
            <person name="Johnson J."/>
            <person name="Kuo A."/>
            <person name="Lim J.H.P."/>
            <person name="Lipzen A."/>
            <person name="Nolan M."/>
            <person name="Ohm R.A."/>
            <person name="Tamas L."/>
            <person name="Grigoriev I.V."/>
            <person name="Spatafora J.W."/>
            <person name="Nagy L.G."/>
            <person name="Kovacs G.M."/>
        </authorList>
    </citation>
    <scope>NUCLEOTIDE SEQUENCE [LARGE SCALE GENOMIC DNA]</scope>
    <source>
        <strain evidence="2 3">DSE2036</strain>
    </source>
</reference>
<evidence type="ECO:0000313" key="2">
    <source>
        <dbReference type="EMBL" id="PVH95953.1"/>
    </source>
</evidence>
<accession>A0A2V1DEC2</accession>
<evidence type="ECO:0000313" key="3">
    <source>
        <dbReference type="Proteomes" id="UP000244855"/>
    </source>
</evidence>
<dbReference type="AlphaFoldDB" id="A0A2V1DEC2"/>
<dbReference type="OrthoDB" id="10500256at2759"/>
<name>A0A2V1DEC2_9PLEO</name>
<sequence length="167" mass="17670">MRPHLPALLFTTLPSTLATTSPETITLCGKSHITPLNASSDIAHEPHDVPLLAFGACVRAEDNSFNEKALGKGSVSVVNVVDSISVEDGRCGCSVFASKDDCEKGSWGEKGFVVQGVGVKDLTGEMRWVSCFVGGTVVANGGGRDMMRGSWSSWLLVVFFLVSGYVT</sequence>
<dbReference type="EMBL" id="KZ805479">
    <property type="protein sequence ID" value="PVH95953.1"/>
    <property type="molecule type" value="Genomic_DNA"/>
</dbReference>
<gene>
    <name evidence="2" type="ORF">DM02DRAFT_675140</name>
</gene>
<feature type="signal peptide" evidence="1">
    <location>
        <begin position="1"/>
        <end position="18"/>
    </location>
</feature>
<keyword evidence="1" id="KW-0732">Signal</keyword>
<keyword evidence="3" id="KW-1185">Reference proteome</keyword>
<proteinExistence type="predicted"/>
<feature type="chain" id="PRO_5016063979" evidence="1">
    <location>
        <begin position="19"/>
        <end position="167"/>
    </location>
</feature>
<dbReference type="Proteomes" id="UP000244855">
    <property type="component" value="Unassembled WGS sequence"/>
</dbReference>
<evidence type="ECO:0000256" key="1">
    <source>
        <dbReference type="SAM" id="SignalP"/>
    </source>
</evidence>
<organism evidence="2 3">
    <name type="scientific">Periconia macrospinosa</name>
    <dbReference type="NCBI Taxonomy" id="97972"/>
    <lineage>
        <taxon>Eukaryota</taxon>
        <taxon>Fungi</taxon>
        <taxon>Dikarya</taxon>
        <taxon>Ascomycota</taxon>
        <taxon>Pezizomycotina</taxon>
        <taxon>Dothideomycetes</taxon>
        <taxon>Pleosporomycetidae</taxon>
        <taxon>Pleosporales</taxon>
        <taxon>Massarineae</taxon>
        <taxon>Periconiaceae</taxon>
        <taxon>Periconia</taxon>
    </lineage>
</organism>